<organism evidence="3 4">
    <name type="scientific">Lysinibacter cavernae</name>
    <dbReference type="NCBI Taxonomy" id="1640652"/>
    <lineage>
        <taxon>Bacteria</taxon>
        <taxon>Bacillati</taxon>
        <taxon>Actinomycetota</taxon>
        <taxon>Actinomycetes</taxon>
        <taxon>Micrococcales</taxon>
        <taxon>Microbacteriaceae</taxon>
        <taxon>Lysinibacter</taxon>
    </lineage>
</organism>
<protein>
    <submittedName>
        <fullName evidence="3">Purine catabolism regulator</fullName>
    </submittedName>
</protein>
<name>A0A7X5QYL9_9MICO</name>
<dbReference type="Pfam" id="PF13556">
    <property type="entry name" value="HTH_30"/>
    <property type="match status" value="1"/>
</dbReference>
<dbReference type="Proteomes" id="UP000541033">
    <property type="component" value="Unassembled WGS sequence"/>
</dbReference>
<dbReference type="RefSeq" id="WP_167146846.1">
    <property type="nucleotide sequence ID" value="NZ_JAAMOX010000001.1"/>
</dbReference>
<accession>A0A7X5QYL9</accession>
<feature type="domain" description="Purine catabolism PurC-like" evidence="1">
    <location>
        <begin position="27"/>
        <end position="133"/>
    </location>
</feature>
<dbReference type="InterPro" id="IPR042070">
    <property type="entry name" value="PucR_C-HTH_sf"/>
</dbReference>
<feature type="domain" description="PucR C-terminal helix-turn-helix" evidence="2">
    <location>
        <begin position="451"/>
        <end position="508"/>
    </location>
</feature>
<dbReference type="EMBL" id="JAAMOX010000001">
    <property type="protein sequence ID" value="NIH52381.1"/>
    <property type="molecule type" value="Genomic_DNA"/>
</dbReference>
<evidence type="ECO:0000313" key="3">
    <source>
        <dbReference type="EMBL" id="NIH52381.1"/>
    </source>
</evidence>
<dbReference type="PANTHER" id="PTHR33744">
    <property type="entry name" value="CARBOHYDRATE DIACID REGULATOR"/>
    <property type="match status" value="1"/>
</dbReference>
<comment type="caution">
    <text evidence="3">The sequence shown here is derived from an EMBL/GenBank/DDBJ whole genome shotgun (WGS) entry which is preliminary data.</text>
</comment>
<dbReference type="PANTHER" id="PTHR33744:SF1">
    <property type="entry name" value="DNA-BINDING TRANSCRIPTIONAL ACTIVATOR ADER"/>
    <property type="match status" value="1"/>
</dbReference>
<dbReference type="InterPro" id="IPR012914">
    <property type="entry name" value="PucR_dom"/>
</dbReference>
<evidence type="ECO:0000259" key="1">
    <source>
        <dbReference type="Pfam" id="PF07905"/>
    </source>
</evidence>
<proteinExistence type="predicted"/>
<reference evidence="3 4" key="1">
    <citation type="submission" date="2020-02" db="EMBL/GenBank/DDBJ databases">
        <title>Sequencing the genomes of 1000 actinobacteria strains.</title>
        <authorList>
            <person name="Klenk H.-P."/>
        </authorList>
    </citation>
    <scope>NUCLEOTIDE SEQUENCE [LARGE SCALE GENOMIC DNA]</scope>
    <source>
        <strain evidence="3 4">DSM 27960</strain>
    </source>
</reference>
<keyword evidence="4" id="KW-1185">Reference proteome</keyword>
<dbReference type="Gene3D" id="1.10.10.2840">
    <property type="entry name" value="PucR C-terminal helix-turn-helix domain"/>
    <property type="match status" value="1"/>
</dbReference>
<dbReference type="Pfam" id="PF07905">
    <property type="entry name" value="PucR"/>
    <property type="match status" value="1"/>
</dbReference>
<evidence type="ECO:0000259" key="2">
    <source>
        <dbReference type="Pfam" id="PF13556"/>
    </source>
</evidence>
<dbReference type="InterPro" id="IPR051448">
    <property type="entry name" value="CdaR-like_regulators"/>
</dbReference>
<dbReference type="InterPro" id="IPR025736">
    <property type="entry name" value="PucR_C-HTH_dom"/>
</dbReference>
<evidence type="ECO:0000313" key="4">
    <source>
        <dbReference type="Proteomes" id="UP000541033"/>
    </source>
</evidence>
<sequence>MSITVRGLLAAPDLGLTALSDVTIGEWDEQLQWVHGSDLSDPTPFLTADTVLLTTGTQFDRGTGVEVDANEYDTYVARLVAGGIRGLGFGTEVSREGTPDGLITACTALGLPLFEVPYRTPFIAIVRHAADQISRAQYARDAWSLGAQRAITLAALRPNGLSATLAELSHQLKGWVALYNTAGALTHVMPSDARSFALDSGLHHTVRQQLTAGTRSSATASHGDHRVVLQTLGASGQLRGVLAVGGEEPLDAAANALVSNVVALASLALEQNHAQGLAIRHLRTAALSTILGGNVDAARDTSALLWGGLPTEPVILSLWEAPRAGIEASLAALESTNDDLNGDLFFAERDDYLVVISSAGEAATAVEQAVSSGIPSGASRSGTYAEMAELLAQARLAQQHSAQLANPQHMTFEQLADRGMWSLLGNAGAQRIAKAVLGPILDHDAGHNGDLVHTLSTWLSHNGQWAPAAAELGIHRHTLKHRIDQCERLLDRDLSGFDARAELWAALRNTE</sequence>
<gene>
    <name evidence="3" type="ORF">FHX76_000249</name>
</gene>
<dbReference type="AlphaFoldDB" id="A0A7X5QYL9"/>